<keyword evidence="2" id="KW-1185">Reference proteome</keyword>
<sequence>MTNLDPTDGSLNYNVIFIKWGGNCNKLSEGIEHSYCSYLVNNYSLNIAANEELLGTDEWCERYIRYQYQSGERRKSSIFSNII</sequence>
<name>A0A5E4MHT4_9HEMI</name>
<evidence type="ECO:0000313" key="2">
    <source>
        <dbReference type="Proteomes" id="UP000325440"/>
    </source>
</evidence>
<organism evidence="1 2">
    <name type="scientific">Cinara cedri</name>
    <dbReference type="NCBI Taxonomy" id="506608"/>
    <lineage>
        <taxon>Eukaryota</taxon>
        <taxon>Metazoa</taxon>
        <taxon>Ecdysozoa</taxon>
        <taxon>Arthropoda</taxon>
        <taxon>Hexapoda</taxon>
        <taxon>Insecta</taxon>
        <taxon>Pterygota</taxon>
        <taxon>Neoptera</taxon>
        <taxon>Paraneoptera</taxon>
        <taxon>Hemiptera</taxon>
        <taxon>Sternorrhyncha</taxon>
        <taxon>Aphidomorpha</taxon>
        <taxon>Aphidoidea</taxon>
        <taxon>Aphididae</taxon>
        <taxon>Lachninae</taxon>
        <taxon>Cinara</taxon>
    </lineage>
</organism>
<dbReference type="EMBL" id="CABPRJ010000951">
    <property type="protein sequence ID" value="VVC31768.1"/>
    <property type="molecule type" value="Genomic_DNA"/>
</dbReference>
<proteinExistence type="predicted"/>
<evidence type="ECO:0000313" key="1">
    <source>
        <dbReference type="EMBL" id="VVC31768.1"/>
    </source>
</evidence>
<dbReference type="Proteomes" id="UP000325440">
    <property type="component" value="Unassembled WGS sequence"/>
</dbReference>
<gene>
    <name evidence="1" type="ORF">CINCED_3A022184</name>
</gene>
<dbReference type="AlphaFoldDB" id="A0A5E4MHT4"/>
<reference evidence="1 2" key="1">
    <citation type="submission" date="2019-08" db="EMBL/GenBank/DDBJ databases">
        <authorList>
            <person name="Alioto T."/>
            <person name="Alioto T."/>
            <person name="Gomez Garrido J."/>
        </authorList>
    </citation>
    <scope>NUCLEOTIDE SEQUENCE [LARGE SCALE GENOMIC DNA]</scope>
</reference>
<protein>
    <submittedName>
        <fullName evidence="1">Uncharacterized protein</fullName>
    </submittedName>
</protein>
<accession>A0A5E4MHT4</accession>